<reference evidence="1" key="1">
    <citation type="submission" date="2014-11" db="EMBL/GenBank/DDBJ databases">
        <authorList>
            <person name="Amaro Gonzalez C."/>
        </authorList>
    </citation>
    <scope>NUCLEOTIDE SEQUENCE</scope>
</reference>
<dbReference type="EMBL" id="GBXM01016169">
    <property type="protein sequence ID" value="JAH92408.1"/>
    <property type="molecule type" value="Transcribed_RNA"/>
</dbReference>
<dbReference type="AlphaFoldDB" id="A0A0E9WSG9"/>
<accession>A0A0E9WSG9</accession>
<organism evidence="1">
    <name type="scientific">Anguilla anguilla</name>
    <name type="common">European freshwater eel</name>
    <name type="synonym">Muraena anguilla</name>
    <dbReference type="NCBI Taxonomy" id="7936"/>
    <lineage>
        <taxon>Eukaryota</taxon>
        <taxon>Metazoa</taxon>
        <taxon>Chordata</taxon>
        <taxon>Craniata</taxon>
        <taxon>Vertebrata</taxon>
        <taxon>Euteleostomi</taxon>
        <taxon>Actinopterygii</taxon>
        <taxon>Neopterygii</taxon>
        <taxon>Teleostei</taxon>
        <taxon>Anguilliformes</taxon>
        <taxon>Anguillidae</taxon>
        <taxon>Anguilla</taxon>
    </lineage>
</organism>
<sequence>MFKRAKLCNPDVCFSRSSLGSVLTYGTFWTSDRSGFKSPLGRKQTSN</sequence>
<proteinExistence type="predicted"/>
<reference evidence="1" key="2">
    <citation type="journal article" date="2015" name="Fish Shellfish Immunol.">
        <title>Early steps in the European eel (Anguilla anguilla)-Vibrio vulnificus interaction in the gills: Role of the RtxA13 toxin.</title>
        <authorList>
            <person name="Callol A."/>
            <person name="Pajuelo D."/>
            <person name="Ebbesson L."/>
            <person name="Teles M."/>
            <person name="MacKenzie S."/>
            <person name="Amaro C."/>
        </authorList>
    </citation>
    <scope>NUCLEOTIDE SEQUENCE</scope>
</reference>
<evidence type="ECO:0000313" key="1">
    <source>
        <dbReference type="EMBL" id="JAH92408.1"/>
    </source>
</evidence>
<protein>
    <submittedName>
        <fullName evidence="1">Uncharacterized protein</fullName>
    </submittedName>
</protein>
<name>A0A0E9WSG9_ANGAN</name>